<comment type="caution">
    <text evidence="1">The sequence shown here is derived from an EMBL/GenBank/DDBJ whole genome shotgun (WGS) entry which is preliminary data.</text>
</comment>
<evidence type="ECO:0000313" key="2">
    <source>
        <dbReference type="Proteomes" id="UP000007813"/>
    </source>
</evidence>
<dbReference type="RefSeq" id="WP_009378111.1">
    <property type="nucleotide sequence ID" value="NZ_ALJD01000017.1"/>
</dbReference>
<gene>
    <name evidence="1" type="ORF">HSB1_46880</name>
</gene>
<accession>J3JCS5</accession>
<dbReference type="AlphaFoldDB" id="J3JCS5"/>
<name>J3JCS5_9EURY</name>
<sequence>MILTLKMDDESVLKVSVRPTDRSAVLSVLEVVPTFEISNGLLEVHGAYVDKWVGDG</sequence>
<proteinExistence type="predicted"/>
<organism evidence="1 2">
    <name type="scientific">Halogranum salarium B-1</name>
    <dbReference type="NCBI Taxonomy" id="1210908"/>
    <lineage>
        <taxon>Archaea</taxon>
        <taxon>Methanobacteriati</taxon>
        <taxon>Methanobacteriota</taxon>
        <taxon>Stenosarchaea group</taxon>
        <taxon>Halobacteria</taxon>
        <taxon>Halobacteriales</taxon>
        <taxon>Haloferacaceae</taxon>
    </lineage>
</organism>
<evidence type="ECO:0000313" key="1">
    <source>
        <dbReference type="EMBL" id="EJN56871.1"/>
    </source>
</evidence>
<protein>
    <submittedName>
        <fullName evidence="1">Uncharacterized protein</fullName>
    </submittedName>
</protein>
<reference evidence="1 2" key="1">
    <citation type="journal article" date="2012" name="J. Bacteriol.">
        <title>Draft Genome Sequence of the Extremely Halophilic Archaeon Halogranum salarium B-1T.</title>
        <authorList>
            <person name="Kim K.K."/>
            <person name="Lee K.C."/>
            <person name="Lee J.S."/>
        </authorList>
    </citation>
    <scope>NUCLEOTIDE SEQUENCE [LARGE SCALE GENOMIC DNA]</scope>
    <source>
        <strain evidence="1 2">B-1</strain>
    </source>
</reference>
<dbReference type="Proteomes" id="UP000007813">
    <property type="component" value="Unassembled WGS sequence"/>
</dbReference>
<dbReference type="EMBL" id="ALJD01000017">
    <property type="protein sequence ID" value="EJN56871.1"/>
    <property type="molecule type" value="Genomic_DNA"/>
</dbReference>